<dbReference type="EMBL" id="JASCZI010060505">
    <property type="protein sequence ID" value="MED6133065.1"/>
    <property type="molecule type" value="Genomic_DNA"/>
</dbReference>
<accession>A0ABU6S9Z6</accession>
<organism evidence="3 4">
    <name type="scientific">Stylosanthes scabra</name>
    <dbReference type="NCBI Taxonomy" id="79078"/>
    <lineage>
        <taxon>Eukaryota</taxon>
        <taxon>Viridiplantae</taxon>
        <taxon>Streptophyta</taxon>
        <taxon>Embryophyta</taxon>
        <taxon>Tracheophyta</taxon>
        <taxon>Spermatophyta</taxon>
        <taxon>Magnoliopsida</taxon>
        <taxon>eudicotyledons</taxon>
        <taxon>Gunneridae</taxon>
        <taxon>Pentapetalae</taxon>
        <taxon>rosids</taxon>
        <taxon>fabids</taxon>
        <taxon>Fabales</taxon>
        <taxon>Fabaceae</taxon>
        <taxon>Papilionoideae</taxon>
        <taxon>50 kb inversion clade</taxon>
        <taxon>dalbergioids sensu lato</taxon>
        <taxon>Dalbergieae</taxon>
        <taxon>Pterocarpus clade</taxon>
        <taxon>Stylosanthes</taxon>
    </lineage>
</organism>
<evidence type="ECO:0000313" key="3">
    <source>
        <dbReference type="EMBL" id="MED6133065.1"/>
    </source>
</evidence>
<keyword evidence="1" id="KW-0175">Coiled coil</keyword>
<protein>
    <submittedName>
        <fullName evidence="3">Uncharacterized protein</fullName>
    </submittedName>
</protein>
<name>A0ABU6S9Z6_9FABA</name>
<evidence type="ECO:0000256" key="1">
    <source>
        <dbReference type="SAM" id="Coils"/>
    </source>
</evidence>
<comment type="caution">
    <text evidence="3">The sequence shown here is derived from an EMBL/GenBank/DDBJ whole genome shotgun (WGS) entry which is preliminary data.</text>
</comment>
<gene>
    <name evidence="3" type="ORF">PIB30_024899</name>
</gene>
<evidence type="ECO:0000313" key="4">
    <source>
        <dbReference type="Proteomes" id="UP001341840"/>
    </source>
</evidence>
<proteinExistence type="predicted"/>
<dbReference type="Proteomes" id="UP001341840">
    <property type="component" value="Unassembled WGS sequence"/>
</dbReference>
<feature type="region of interest" description="Disordered" evidence="2">
    <location>
        <begin position="91"/>
        <end position="142"/>
    </location>
</feature>
<keyword evidence="4" id="KW-1185">Reference proteome</keyword>
<evidence type="ECO:0000256" key="2">
    <source>
        <dbReference type="SAM" id="MobiDB-lite"/>
    </source>
</evidence>
<sequence>MESQGHMLQQQIDEVKTLRDTLAQIAQRDERTEEHLRRMEEMQRQVAAFYNPCALGPALLQVVPVPQLHHLCHLVHHHHHSSRIMTTMVMTTTTRTRQRARASERYSRGARRRPLKTKSSLDFQRTHRRFAASSRETSDARR</sequence>
<reference evidence="3 4" key="1">
    <citation type="journal article" date="2023" name="Plants (Basel)">
        <title>Bridging the Gap: Combining Genomics and Transcriptomics Approaches to Understand Stylosanthes scabra, an Orphan Legume from the Brazilian Caatinga.</title>
        <authorList>
            <person name="Ferreira-Neto J.R.C."/>
            <person name="da Silva M.D."/>
            <person name="Binneck E."/>
            <person name="de Melo N.F."/>
            <person name="da Silva R.H."/>
            <person name="de Melo A.L.T.M."/>
            <person name="Pandolfi V."/>
            <person name="Bustamante F.O."/>
            <person name="Brasileiro-Vidal A.C."/>
            <person name="Benko-Iseppon A.M."/>
        </authorList>
    </citation>
    <scope>NUCLEOTIDE SEQUENCE [LARGE SCALE GENOMIC DNA]</scope>
    <source>
        <tissue evidence="3">Leaves</tissue>
    </source>
</reference>
<feature type="coiled-coil region" evidence="1">
    <location>
        <begin position="8"/>
        <end position="45"/>
    </location>
</feature>